<evidence type="ECO:0000256" key="2">
    <source>
        <dbReference type="ARBA" id="ARBA00022448"/>
    </source>
</evidence>
<evidence type="ECO:0000259" key="7">
    <source>
        <dbReference type="PROSITE" id="PS50850"/>
    </source>
</evidence>
<feature type="transmembrane region" description="Helical" evidence="6">
    <location>
        <begin position="143"/>
        <end position="162"/>
    </location>
</feature>
<protein>
    <submittedName>
        <fullName evidence="8">MFS transporter</fullName>
    </submittedName>
</protein>
<feature type="transmembrane region" description="Helical" evidence="6">
    <location>
        <begin position="272"/>
        <end position="290"/>
    </location>
</feature>
<sequence length="425" mass="42961">MIIARATTLSGRRLALVVAALGVTQIIGYGTLYYAYGVLSDTIGADLGLSHGWMYGAFSAGLLACGLFAPWSGRASDRFGPDRVLVAGSFAAALSLAALASASGPVGFATALIATQIASGFVLYETAFAALVELAGPTARRAITHLTLIAGFASTLFWPLTAKLAGAFDWRTVLFVYAALNALVAAPLHLVIVGARRRARVAETGPIVSSAPAVATAPRPDPGPNAEAETRERRPLVLMLVIVGFTLGGFTLTGLLAQLVPLLGSLGIAREAAVSVGMIFGPAQVASRLINMLGGNNLSPVTLGTLSSAMVVAGLAILILGGGDPIALVAFAVLYGAGSGIVSIARGTVPLAVWGPFGYASRLGVISSVRIVVSALAPFAVAAIADGIGAAAAIAVLIGLGALGVLAFVWLGRLVSERPIDRLAA</sequence>
<dbReference type="AlphaFoldDB" id="A0AAU7X3Q6"/>
<feature type="transmembrane region" description="Helical" evidence="6">
    <location>
        <begin position="236"/>
        <end position="260"/>
    </location>
</feature>
<keyword evidence="3 6" id="KW-0812">Transmembrane</keyword>
<evidence type="ECO:0000256" key="1">
    <source>
        <dbReference type="ARBA" id="ARBA00004141"/>
    </source>
</evidence>
<dbReference type="InterPro" id="IPR020846">
    <property type="entry name" value="MFS_dom"/>
</dbReference>
<dbReference type="GO" id="GO:0022857">
    <property type="term" value="F:transmembrane transporter activity"/>
    <property type="evidence" value="ECO:0007669"/>
    <property type="project" value="InterPro"/>
</dbReference>
<dbReference type="EMBL" id="CP158568">
    <property type="protein sequence ID" value="XBY42769.1"/>
    <property type="molecule type" value="Genomic_DNA"/>
</dbReference>
<feature type="transmembrane region" description="Helical" evidence="6">
    <location>
        <begin position="52"/>
        <end position="72"/>
    </location>
</feature>
<dbReference type="PROSITE" id="PS50850">
    <property type="entry name" value="MFS"/>
    <property type="match status" value="1"/>
</dbReference>
<feature type="transmembrane region" description="Helical" evidence="6">
    <location>
        <begin position="302"/>
        <end position="320"/>
    </location>
</feature>
<dbReference type="PANTHER" id="PTHR43385:SF1">
    <property type="entry name" value="RIBOFLAVIN TRANSPORTER RIBJ"/>
    <property type="match status" value="1"/>
</dbReference>
<feature type="transmembrane region" description="Helical" evidence="6">
    <location>
        <begin position="174"/>
        <end position="193"/>
    </location>
</feature>
<feature type="transmembrane region" description="Helical" evidence="6">
    <location>
        <begin position="14"/>
        <end position="36"/>
    </location>
</feature>
<gene>
    <name evidence="8" type="ORF">ABS361_11595</name>
</gene>
<keyword evidence="5 6" id="KW-0472">Membrane</keyword>
<dbReference type="InterPro" id="IPR052983">
    <property type="entry name" value="MFS_Riboflavin_Transporter"/>
</dbReference>
<evidence type="ECO:0000256" key="6">
    <source>
        <dbReference type="SAM" id="Phobius"/>
    </source>
</evidence>
<comment type="subcellular location">
    <subcellularLocation>
        <location evidence="1">Membrane</location>
        <topology evidence="1">Multi-pass membrane protein</topology>
    </subcellularLocation>
</comment>
<keyword evidence="2" id="KW-0813">Transport</keyword>
<dbReference type="InterPro" id="IPR011701">
    <property type="entry name" value="MFS"/>
</dbReference>
<reference evidence="8" key="1">
    <citation type="submission" date="2024-06" db="EMBL/GenBank/DDBJ databases">
        <title>Methylostella associata gen. nov., sp. nov., a novel Ancalomicrobiaceae-affiliated facultatively methylotrophic bacteria that feed on methanotrophs of the genus Methylococcus.</title>
        <authorList>
            <person name="Saltykova V."/>
            <person name="Danilova O.V."/>
            <person name="Oshkin I.Y."/>
            <person name="Belova S.E."/>
            <person name="Pimenov N.V."/>
            <person name="Dedysh S.N."/>
        </authorList>
    </citation>
    <scope>NUCLEOTIDE SEQUENCE</scope>
    <source>
        <strain evidence="8">S20</strain>
    </source>
</reference>
<dbReference type="Pfam" id="PF07690">
    <property type="entry name" value="MFS_1"/>
    <property type="match status" value="1"/>
</dbReference>
<name>A0AAU7X3Q6_9HYPH</name>
<evidence type="ECO:0000256" key="5">
    <source>
        <dbReference type="ARBA" id="ARBA00023136"/>
    </source>
</evidence>
<accession>A0AAU7X3Q6</accession>
<dbReference type="RefSeq" id="WP_407047870.1">
    <property type="nucleotide sequence ID" value="NZ_CP158568.1"/>
</dbReference>
<dbReference type="InterPro" id="IPR036259">
    <property type="entry name" value="MFS_trans_sf"/>
</dbReference>
<dbReference type="SUPFAM" id="SSF103473">
    <property type="entry name" value="MFS general substrate transporter"/>
    <property type="match status" value="1"/>
</dbReference>
<feature type="transmembrane region" description="Helical" evidence="6">
    <location>
        <begin position="365"/>
        <end position="385"/>
    </location>
</feature>
<dbReference type="Gene3D" id="1.20.1250.20">
    <property type="entry name" value="MFS general substrate transporter like domains"/>
    <property type="match status" value="1"/>
</dbReference>
<dbReference type="PANTHER" id="PTHR43385">
    <property type="entry name" value="RIBOFLAVIN TRANSPORTER RIBJ"/>
    <property type="match status" value="1"/>
</dbReference>
<dbReference type="KEGG" id="mflg:ABS361_11595"/>
<dbReference type="GO" id="GO:0016020">
    <property type="term" value="C:membrane"/>
    <property type="evidence" value="ECO:0007669"/>
    <property type="project" value="UniProtKB-SubCell"/>
</dbReference>
<feature type="transmembrane region" description="Helical" evidence="6">
    <location>
        <begin position="84"/>
        <end position="102"/>
    </location>
</feature>
<feature type="transmembrane region" description="Helical" evidence="6">
    <location>
        <begin position="326"/>
        <end position="345"/>
    </location>
</feature>
<evidence type="ECO:0000313" key="8">
    <source>
        <dbReference type="EMBL" id="XBY42769.1"/>
    </source>
</evidence>
<feature type="transmembrane region" description="Helical" evidence="6">
    <location>
        <begin position="391"/>
        <end position="412"/>
    </location>
</feature>
<evidence type="ECO:0000256" key="3">
    <source>
        <dbReference type="ARBA" id="ARBA00022692"/>
    </source>
</evidence>
<feature type="domain" description="Major facilitator superfamily (MFS) profile" evidence="7">
    <location>
        <begin position="1"/>
        <end position="419"/>
    </location>
</feature>
<feature type="transmembrane region" description="Helical" evidence="6">
    <location>
        <begin position="108"/>
        <end position="131"/>
    </location>
</feature>
<proteinExistence type="predicted"/>
<organism evidence="8">
    <name type="scientific">Methyloraptor flagellatus</name>
    <dbReference type="NCBI Taxonomy" id="3162530"/>
    <lineage>
        <taxon>Bacteria</taxon>
        <taxon>Pseudomonadati</taxon>
        <taxon>Pseudomonadota</taxon>
        <taxon>Alphaproteobacteria</taxon>
        <taxon>Hyphomicrobiales</taxon>
        <taxon>Ancalomicrobiaceae</taxon>
        <taxon>Methyloraptor</taxon>
    </lineage>
</organism>
<keyword evidence="4 6" id="KW-1133">Transmembrane helix</keyword>
<evidence type="ECO:0000256" key="4">
    <source>
        <dbReference type="ARBA" id="ARBA00022989"/>
    </source>
</evidence>